<evidence type="ECO:0000256" key="8">
    <source>
        <dbReference type="SAM" id="Coils"/>
    </source>
</evidence>
<dbReference type="OrthoDB" id="2506085at2759"/>
<keyword evidence="12" id="KW-1185">Reference proteome</keyword>
<evidence type="ECO:0000256" key="5">
    <source>
        <dbReference type="ARBA" id="ARBA00022884"/>
    </source>
</evidence>
<keyword evidence="5" id="KW-0694">RNA-binding</keyword>
<evidence type="ECO:0000256" key="9">
    <source>
        <dbReference type="SAM" id="MobiDB-lite"/>
    </source>
</evidence>
<keyword evidence="1" id="KW-0815">Transposition</keyword>
<dbReference type="InterPro" id="IPR036397">
    <property type="entry name" value="RNaseH_sf"/>
</dbReference>
<dbReference type="GO" id="GO:0005634">
    <property type="term" value="C:nucleus"/>
    <property type="evidence" value="ECO:0007669"/>
    <property type="project" value="UniProtKB-ARBA"/>
</dbReference>
<feature type="coiled-coil region" evidence="8">
    <location>
        <begin position="153"/>
        <end position="180"/>
    </location>
</feature>
<evidence type="ECO:0000256" key="4">
    <source>
        <dbReference type="ARBA" id="ARBA00022801"/>
    </source>
</evidence>
<dbReference type="InterPro" id="IPR013103">
    <property type="entry name" value="RVT_2"/>
</dbReference>
<dbReference type="InterPro" id="IPR057670">
    <property type="entry name" value="SH3_retrovirus"/>
</dbReference>
<dbReference type="Pfam" id="PF00665">
    <property type="entry name" value="rve"/>
    <property type="match status" value="1"/>
</dbReference>
<dbReference type="GO" id="GO:0006508">
    <property type="term" value="P:proteolysis"/>
    <property type="evidence" value="ECO:0007669"/>
    <property type="project" value="UniProtKB-KW"/>
</dbReference>
<evidence type="ECO:0000256" key="3">
    <source>
        <dbReference type="ARBA" id="ARBA00022723"/>
    </source>
</evidence>
<dbReference type="Proteomes" id="UP000765509">
    <property type="component" value="Unassembled WGS sequence"/>
</dbReference>
<dbReference type="PROSITE" id="PS50994">
    <property type="entry name" value="INTEGRASE"/>
    <property type="match status" value="1"/>
</dbReference>
<dbReference type="GO" id="GO:0046872">
    <property type="term" value="F:metal ion binding"/>
    <property type="evidence" value="ECO:0007669"/>
    <property type="project" value="UniProtKB-KW"/>
</dbReference>
<comment type="caution">
    <text evidence="11">The sequence shown here is derived from an EMBL/GenBank/DDBJ whole genome shotgun (WGS) entry which is preliminary data.</text>
</comment>
<dbReference type="SUPFAM" id="SSF53098">
    <property type="entry name" value="Ribonuclease H-like"/>
    <property type="match status" value="1"/>
</dbReference>
<feature type="region of interest" description="Disordered" evidence="9">
    <location>
        <begin position="655"/>
        <end position="690"/>
    </location>
</feature>
<gene>
    <name evidence="11" type="ORF">O181_019078</name>
</gene>
<evidence type="ECO:0000313" key="12">
    <source>
        <dbReference type="Proteomes" id="UP000765509"/>
    </source>
</evidence>
<evidence type="ECO:0000313" key="11">
    <source>
        <dbReference type="EMBL" id="MBW0479363.1"/>
    </source>
</evidence>
<dbReference type="PANTHER" id="PTHR42648">
    <property type="entry name" value="TRANSPOSASE, PUTATIVE-RELATED"/>
    <property type="match status" value="1"/>
</dbReference>
<keyword evidence="2" id="KW-0645">Protease</keyword>
<dbReference type="InterPro" id="IPR012337">
    <property type="entry name" value="RNaseH-like_sf"/>
</dbReference>
<keyword evidence="8" id="KW-0175">Coiled coil</keyword>
<sequence length="1112" mass="126303">MVMGTEDAEIAAKRNKIDPDRKELAFEIICLNCDVKIAAQFSAEANDDPMLLWKSIDKFYQPKTVQNQTTYLSRIFSTFLPKTKLEEALNKLLENTRTLCSLIDDKVTPSSLLDSVVAMWTIINLPNDYKTTGELWLKKCEISETTPSLKDTIEEIQSYIQRNEENIENAKALATQRRKNLNSLPNTRCSNIYHNPLANHSEEDCWKLHPEKRPKNDKPVKALLAANDTSSKSNFVLDSGATTNMVNHLECFEDIDMSKQEIELADGSTIEALGTGTIRLEFKNIILRLSNTLYIPNLATNLIKFEVIDIEGNQVVSGSYSSGNLILHKHHQKAFLTTATSNNLIMLHKASGHPSLEYFKKMYPTKQISSFDCITCTTCKMTKTPFKGTFPVATYKLQYLHMDLCGPISPPSVSGAKYFLKILNGFSHFAWVFFLTNKSEVKSILKKHITKIERQSNSKVTNIISDNGTEFVNNELKSFYEEKGISHLTTAPYTPEQNPFSERGNLTTVNKARCLLKDSGLDPTYWAEATNTAIYLENLTPSKSINHDTPFKKWYNRSASLKHLRPFGCSAVFLIQNQTGKFSETGGEGIFLGYGETHRTYRIMDVGTGNVKITHHVKFLPDSFPAKMENNNKADQDMFTLVLNKTDTILNEPIPTYSKDLPLPNTPEITAEEPVDQPPLSPSNLNPPVVNRDVPTIKGYSWIPEHEHHANLANHLSLDPKTYIQALSSPDGEEWMKAINVELKNMAKHQVWSPTKETNHIKPLSTTWVFKRKTNKNGNLSKFKARLCVRGFHQKEGVNYNEVFSPTGRLSSLRLLLTLCHINRFPIEQMDVRCAFLNGTPEEVLHIFRPSGYTEHPEANVFVLNKSLYGLNQSTCCWHKVLNRTLTTIGLSPCFTDPCLYYSQNKNQPLWLFVHVDDLIFGGTWNSLFKKKIKSFFEMEDLRAIKYALGIRITQLEESIFLIQDKFIKQILVEFSIEKAKAPLPPLPSNYKELKNLALEPPKQPPFNFQRAVGLLQYLVQCTRPNLSFAKSFLSQFLESPCEPHYQALIHTLKYVSGTKHFSLKLGQNHLNHLKSEIIRFTDSDWGGGTEKKSFSGSLIYFHGALGWRAHK</sequence>
<accession>A0A9Q3GT97</accession>
<dbReference type="InterPro" id="IPR039537">
    <property type="entry name" value="Retrotran_Ty1/copia-like"/>
</dbReference>
<dbReference type="EMBL" id="AVOT02005557">
    <property type="protein sequence ID" value="MBW0479363.1"/>
    <property type="molecule type" value="Genomic_DNA"/>
</dbReference>
<dbReference type="GO" id="GO:0008233">
    <property type="term" value="F:peptidase activity"/>
    <property type="evidence" value="ECO:0007669"/>
    <property type="project" value="UniProtKB-KW"/>
</dbReference>
<dbReference type="Pfam" id="PF25597">
    <property type="entry name" value="SH3_retrovirus"/>
    <property type="match status" value="1"/>
</dbReference>
<evidence type="ECO:0000256" key="1">
    <source>
        <dbReference type="ARBA" id="ARBA00022578"/>
    </source>
</evidence>
<comment type="catalytic activity">
    <reaction evidence="7">
        <text>DNA(n) + a 2'-deoxyribonucleoside 5'-triphosphate = DNA(n+1) + diphosphate</text>
        <dbReference type="Rhea" id="RHEA:22508"/>
        <dbReference type="Rhea" id="RHEA-COMP:17339"/>
        <dbReference type="Rhea" id="RHEA-COMP:17340"/>
        <dbReference type="ChEBI" id="CHEBI:33019"/>
        <dbReference type="ChEBI" id="CHEBI:61560"/>
        <dbReference type="ChEBI" id="CHEBI:173112"/>
        <dbReference type="EC" id="2.7.7.7"/>
    </reaction>
</comment>
<evidence type="ECO:0000256" key="2">
    <source>
        <dbReference type="ARBA" id="ARBA00022670"/>
    </source>
</evidence>
<dbReference type="PANTHER" id="PTHR42648:SF28">
    <property type="entry name" value="TRANSPOSON-ENCODED PROTEIN WITH RIBONUCLEASE H-LIKE AND RETROVIRUS ZINC FINGER-LIKE DOMAINS"/>
    <property type="match status" value="1"/>
</dbReference>
<evidence type="ECO:0000259" key="10">
    <source>
        <dbReference type="PROSITE" id="PS50994"/>
    </source>
</evidence>
<dbReference type="Gene3D" id="3.30.420.10">
    <property type="entry name" value="Ribonuclease H-like superfamily/Ribonuclease H"/>
    <property type="match status" value="1"/>
</dbReference>
<dbReference type="GO" id="GO:0003964">
    <property type="term" value="F:RNA-directed DNA polymerase activity"/>
    <property type="evidence" value="ECO:0007669"/>
    <property type="project" value="UniProtKB-EC"/>
</dbReference>
<protein>
    <recommendedName>
        <fullName evidence="10">Integrase catalytic domain-containing protein</fullName>
    </recommendedName>
</protein>
<dbReference type="AlphaFoldDB" id="A0A9Q3GT97"/>
<comment type="catalytic activity">
    <reaction evidence="6">
        <text>DNA(n) + a 2'-deoxyribonucleoside 5'-triphosphate = DNA(n+1) + diphosphate</text>
        <dbReference type="Rhea" id="RHEA:22508"/>
        <dbReference type="Rhea" id="RHEA-COMP:17339"/>
        <dbReference type="Rhea" id="RHEA-COMP:17340"/>
        <dbReference type="ChEBI" id="CHEBI:33019"/>
        <dbReference type="ChEBI" id="CHEBI:61560"/>
        <dbReference type="ChEBI" id="CHEBI:173112"/>
        <dbReference type="EC" id="2.7.7.49"/>
    </reaction>
</comment>
<organism evidence="11 12">
    <name type="scientific">Austropuccinia psidii MF-1</name>
    <dbReference type="NCBI Taxonomy" id="1389203"/>
    <lineage>
        <taxon>Eukaryota</taxon>
        <taxon>Fungi</taxon>
        <taxon>Dikarya</taxon>
        <taxon>Basidiomycota</taxon>
        <taxon>Pucciniomycotina</taxon>
        <taxon>Pucciniomycetes</taxon>
        <taxon>Pucciniales</taxon>
        <taxon>Sphaerophragmiaceae</taxon>
        <taxon>Austropuccinia</taxon>
    </lineage>
</organism>
<dbReference type="GO" id="GO:0003887">
    <property type="term" value="F:DNA-directed DNA polymerase activity"/>
    <property type="evidence" value="ECO:0007669"/>
    <property type="project" value="UniProtKB-EC"/>
</dbReference>
<evidence type="ECO:0000256" key="7">
    <source>
        <dbReference type="ARBA" id="ARBA00049244"/>
    </source>
</evidence>
<feature type="domain" description="Integrase catalytic" evidence="10">
    <location>
        <begin position="387"/>
        <end position="558"/>
    </location>
</feature>
<evidence type="ECO:0000256" key="6">
    <source>
        <dbReference type="ARBA" id="ARBA00048173"/>
    </source>
</evidence>
<dbReference type="GO" id="GO:0032196">
    <property type="term" value="P:transposition"/>
    <property type="evidence" value="ECO:0007669"/>
    <property type="project" value="UniProtKB-KW"/>
</dbReference>
<dbReference type="GO" id="GO:0015074">
    <property type="term" value="P:DNA integration"/>
    <property type="evidence" value="ECO:0007669"/>
    <property type="project" value="InterPro"/>
</dbReference>
<dbReference type="GO" id="GO:0003723">
    <property type="term" value="F:RNA binding"/>
    <property type="evidence" value="ECO:0007669"/>
    <property type="project" value="UniProtKB-KW"/>
</dbReference>
<keyword evidence="3" id="KW-0479">Metal-binding</keyword>
<dbReference type="Pfam" id="PF07727">
    <property type="entry name" value="RVT_2"/>
    <property type="match status" value="1"/>
</dbReference>
<dbReference type="Pfam" id="PF22936">
    <property type="entry name" value="Pol_BBD"/>
    <property type="match status" value="1"/>
</dbReference>
<dbReference type="InterPro" id="IPR054722">
    <property type="entry name" value="PolX-like_BBD"/>
</dbReference>
<dbReference type="InterPro" id="IPR001584">
    <property type="entry name" value="Integrase_cat-core"/>
</dbReference>
<reference evidence="11" key="1">
    <citation type="submission" date="2021-03" db="EMBL/GenBank/DDBJ databases">
        <title>Draft genome sequence of rust myrtle Austropuccinia psidii MF-1, a brazilian biotype.</title>
        <authorList>
            <person name="Quecine M.C."/>
            <person name="Pachon D.M.R."/>
            <person name="Bonatelli M.L."/>
            <person name="Correr F.H."/>
            <person name="Franceschini L.M."/>
            <person name="Leite T.F."/>
            <person name="Margarido G.R.A."/>
            <person name="Almeida C.A."/>
            <person name="Ferrarezi J.A."/>
            <person name="Labate C.A."/>
        </authorList>
    </citation>
    <scope>NUCLEOTIDE SEQUENCE</scope>
    <source>
        <strain evidence="11">MF-1</strain>
    </source>
</reference>
<name>A0A9Q3GT97_9BASI</name>
<proteinExistence type="predicted"/>
<keyword evidence="4" id="KW-0378">Hydrolase</keyword>